<feature type="compositionally biased region" description="Polar residues" evidence="2">
    <location>
        <begin position="575"/>
        <end position="584"/>
    </location>
</feature>
<evidence type="ECO:0000256" key="2">
    <source>
        <dbReference type="SAM" id="MobiDB-lite"/>
    </source>
</evidence>
<dbReference type="EMBL" id="JAEAOA010000619">
    <property type="protein sequence ID" value="KAK3582909.1"/>
    <property type="molecule type" value="Genomic_DNA"/>
</dbReference>
<reference evidence="3" key="2">
    <citation type="journal article" date="2021" name="Genome Biol. Evol.">
        <title>Developing a high-quality reference genome for a parasitic bivalve with doubly uniparental inheritance (Bivalvia: Unionida).</title>
        <authorList>
            <person name="Smith C.H."/>
        </authorList>
    </citation>
    <scope>NUCLEOTIDE SEQUENCE</scope>
    <source>
        <strain evidence="3">CHS0354</strain>
        <tissue evidence="3">Mantle</tissue>
    </source>
</reference>
<reference evidence="3" key="1">
    <citation type="journal article" date="2021" name="Genome Biol. Evol.">
        <title>A High-Quality Reference Genome for a Parasitic Bivalve with Doubly Uniparental Inheritance (Bivalvia: Unionida).</title>
        <authorList>
            <person name="Smith C.H."/>
        </authorList>
    </citation>
    <scope>NUCLEOTIDE SEQUENCE</scope>
    <source>
        <strain evidence="3">CHS0354</strain>
    </source>
</reference>
<evidence type="ECO:0000313" key="3">
    <source>
        <dbReference type="EMBL" id="KAK3582909.1"/>
    </source>
</evidence>
<gene>
    <name evidence="3" type="ORF">CHS0354_009715</name>
</gene>
<keyword evidence="1" id="KW-0175">Coiled coil</keyword>
<sequence length="638" mass="73420">MEDEMAMANKAELKSLQLKLGSLLNQRQALNSNVTLKFFERFRDAAEKGTDAYEINESLNRLEQMLKQEGLFKNVKADFGRIKKDIHSVLYDVEKKTPRTNLPGLTTAKDKTFYVAPKGSSDNEPNNSSKVVGGVSSEDMKSMNHAIGRLYRHLQLNQPKETDNRSSESVPASDTQKEGANILTLTHFSGSPEENFHELVIRLKNFEKEFQRQKVQQQRDVMRLQEEIKRLSKNASELKRENERYKGIQPIVTRAKGKQVEKIEERYRTEKRDFENKINEIEEELKKNLESVIQSKDETLNKLRVQVETLTTSVNALHNMVADEDLEKKRSSGPHRSHDDMNGNVEELIKTVTTVTGCVQVLKNRNQEMKKKVDDLTNWRKCLKDLEKEITRFSRPYGSIGDKVHETKVRGPTSLNDDPFEVLEITKTKLSKTKENISLKLQEVSDLNTIAKSKDRELSKLRSNMEEVASRITKLHDHLSTIQQHDIALSMAALRKENRTDTPRLDSPGNDLPEADRHDQLDTIDKLKQIENMMVYLQQVSSQKSSVASKMENDLLPLKVRINRMHDEINKAMISMSSRGSNSPESEDDLSSFRTHREKSQEEKQNAFSKEINDMLTKLSKMELCIRKLIQQNGDIQR</sequence>
<feature type="region of interest" description="Disordered" evidence="2">
    <location>
        <begin position="116"/>
        <end position="135"/>
    </location>
</feature>
<evidence type="ECO:0000313" key="4">
    <source>
        <dbReference type="Proteomes" id="UP001195483"/>
    </source>
</evidence>
<organism evidence="3 4">
    <name type="scientific">Potamilus streckersoni</name>
    <dbReference type="NCBI Taxonomy" id="2493646"/>
    <lineage>
        <taxon>Eukaryota</taxon>
        <taxon>Metazoa</taxon>
        <taxon>Spiralia</taxon>
        <taxon>Lophotrochozoa</taxon>
        <taxon>Mollusca</taxon>
        <taxon>Bivalvia</taxon>
        <taxon>Autobranchia</taxon>
        <taxon>Heteroconchia</taxon>
        <taxon>Palaeoheterodonta</taxon>
        <taxon>Unionida</taxon>
        <taxon>Unionoidea</taxon>
        <taxon>Unionidae</taxon>
        <taxon>Ambleminae</taxon>
        <taxon>Lampsilini</taxon>
        <taxon>Potamilus</taxon>
    </lineage>
</organism>
<keyword evidence="4" id="KW-1185">Reference proteome</keyword>
<comment type="caution">
    <text evidence="3">The sequence shown here is derived from an EMBL/GenBank/DDBJ whole genome shotgun (WGS) entry which is preliminary data.</text>
</comment>
<reference evidence="3" key="3">
    <citation type="submission" date="2023-05" db="EMBL/GenBank/DDBJ databases">
        <authorList>
            <person name="Smith C.H."/>
        </authorList>
    </citation>
    <scope>NUCLEOTIDE SEQUENCE</scope>
    <source>
        <strain evidence="3">CHS0354</strain>
        <tissue evidence="3">Mantle</tissue>
    </source>
</reference>
<dbReference type="Proteomes" id="UP001195483">
    <property type="component" value="Unassembled WGS sequence"/>
</dbReference>
<dbReference type="AlphaFoldDB" id="A0AAE0S0C0"/>
<feature type="region of interest" description="Disordered" evidence="2">
    <location>
        <begin position="498"/>
        <end position="519"/>
    </location>
</feature>
<evidence type="ECO:0000256" key="1">
    <source>
        <dbReference type="SAM" id="Coils"/>
    </source>
</evidence>
<name>A0AAE0S0C0_9BIVA</name>
<protein>
    <submittedName>
        <fullName evidence="3">Uncharacterized protein</fullName>
    </submittedName>
</protein>
<feature type="region of interest" description="Disordered" evidence="2">
    <location>
        <begin position="574"/>
        <end position="607"/>
    </location>
</feature>
<accession>A0AAE0S0C0</accession>
<feature type="coiled-coil region" evidence="1">
    <location>
        <begin position="207"/>
        <end position="306"/>
    </location>
</feature>
<feature type="region of interest" description="Disordered" evidence="2">
    <location>
        <begin position="155"/>
        <end position="177"/>
    </location>
</feature>
<proteinExistence type="predicted"/>